<evidence type="ECO:0000256" key="1">
    <source>
        <dbReference type="ARBA" id="ARBA00005574"/>
    </source>
</evidence>
<feature type="compositionally biased region" description="Low complexity" evidence="6">
    <location>
        <begin position="239"/>
        <end position="263"/>
    </location>
</feature>
<protein>
    <recommendedName>
        <fullName evidence="5">26S proteasome non-ATPase regulatory subunit 4 homolog</fullName>
    </recommendedName>
    <alternativeName>
        <fullName evidence="4">26S proteasome regulatory subunit RPN10</fullName>
    </alternativeName>
</protein>
<dbReference type="FunFam" id="3.40.50.410:FF:000005">
    <property type="entry name" value="26S proteasome non-ATPase regulatory subunit 4"/>
    <property type="match status" value="1"/>
</dbReference>
<feature type="region of interest" description="Disordered" evidence="6">
    <location>
        <begin position="291"/>
        <end position="319"/>
    </location>
</feature>
<proteinExistence type="inferred from homology"/>
<accession>A0AAV1HYK9</accession>
<evidence type="ECO:0000256" key="2">
    <source>
        <dbReference type="ARBA" id="ARBA00022737"/>
    </source>
</evidence>
<dbReference type="Gene3D" id="3.40.50.410">
    <property type="entry name" value="von Willebrand factor, type A domain"/>
    <property type="match status" value="1"/>
</dbReference>
<dbReference type="InterPro" id="IPR036465">
    <property type="entry name" value="vWFA_dom_sf"/>
</dbReference>
<name>A0AAV1HYK9_9CHLO</name>
<evidence type="ECO:0000256" key="6">
    <source>
        <dbReference type="SAM" id="MobiDB-lite"/>
    </source>
</evidence>
<reference evidence="8 9" key="1">
    <citation type="submission" date="2023-10" db="EMBL/GenBank/DDBJ databases">
        <authorList>
            <person name="Maclean D."/>
            <person name="Macfadyen A."/>
        </authorList>
    </citation>
    <scope>NUCLEOTIDE SEQUENCE [LARGE SCALE GENOMIC DNA]</scope>
</reference>
<dbReference type="Pfam" id="PF13519">
    <property type="entry name" value="VWA_2"/>
    <property type="match status" value="1"/>
</dbReference>
<evidence type="ECO:0000313" key="9">
    <source>
        <dbReference type="Proteomes" id="UP001314263"/>
    </source>
</evidence>
<dbReference type="GO" id="GO:0031593">
    <property type="term" value="F:polyubiquitin modification-dependent protein binding"/>
    <property type="evidence" value="ECO:0007669"/>
    <property type="project" value="TreeGrafter"/>
</dbReference>
<dbReference type="GO" id="GO:0043161">
    <property type="term" value="P:proteasome-mediated ubiquitin-dependent protein catabolic process"/>
    <property type="evidence" value="ECO:0007669"/>
    <property type="project" value="TreeGrafter"/>
</dbReference>
<gene>
    <name evidence="8" type="ORF">CVIRNUC_002362</name>
</gene>
<dbReference type="InterPro" id="IPR002035">
    <property type="entry name" value="VWF_A"/>
</dbReference>
<dbReference type="GO" id="GO:0005829">
    <property type="term" value="C:cytosol"/>
    <property type="evidence" value="ECO:0007669"/>
    <property type="project" value="TreeGrafter"/>
</dbReference>
<dbReference type="GO" id="GO:0008540">
    <property type="term" value="C:proteasome regulatory particle, base subcomplex"/>
    <property type="evidence" value="ECO:0007669"/>
    <property type="project" value="TreeGrafter"/>
</dbReference>
<feature type="compositionally biased region" description="Basic and acidic residues" evidence="6">
    <location>
        <begin position="388"/>
        <end position="408"/>
    </location>
</feature>
<organism evidence="8 9">
    <name type="scientific">Coccomyxa viridis</name>
    <dbReference type="NCBI Taxonomy" id="1274662"/>
    <lineage>
        <taxon>Eukaryota</taxon>
        <taxon>Viridiplantae</taxon>
        <taxon>Chlorophyta</taxon>
        <taxon>core chlorophytes</taxon>
        <taxon>Trebouxiophyceae</taxon>
        <taxon>Trebouxiophyceae incertae sedis</taxon>
        <taxon>Coccomyxaceae</taxon>
        <taxon>Coccomyxa</taxon>
    </lineage>
</organism>
<keyword evidence="3" id="KW-0647">Proteasome</keyword>
<dbReference type="Gene3D" id="6.10.250.380">
    <property type="match status" value="1"/>
</dbReference>
<keyword evidence="9" id="KW-1185">Reference proteome</keyword>
<comment type="similarity">
    <text evidence="1">Belongs to the proteasome subunit S5A family.</text>
</comment>
<sequence length="408" mass="42361">MEATVVCFDNSEYTRNGDYSPTRAQAQADAINLLAGAKTQDNPENTVGVLTMAGKSPRVLVTPTPDLGKILSSMQSLEIEGQANLASSVQIAQLALKHRQNKNQRQRIVIFIGSPLSEDKDKLVKVGKKLKKNNVAVDIVSFGSEESNAEKLEAFVQAVNSGENSHLVTVPAGTILADMLFGSPIFQTGGGAGYGAAAAGAGGEGTVPDGYEFGVDPNLDPELAMALRVSMQEERSRQEAAAASSDAAQPAAAEDGAAGGATAEGEKAADGAMPMDEDTLLQQALAMSMQVDGGAAEPETPAPAQRKSAPAAATAPNTAMLETDDEDLRLALQMSMGDTEEKGATSSSTGGGVADMLQDSEYMKSLLGSLPGVDPSDEALQGALASLSKKEDSKHTENNEKEKDKDMQ</sequence>
<evidence type="ECO:0000259" key="7">
    <source>
        <dbReference type="PROSITE" id="PS50234"/>
    </source>
</evidence>
<feature type="region of interest" description="Disordered" evidence="6">
    <location>
        <begin position="338"/>
        <end position="357"/>
    </location>
</feature>
<dbReference type="PANTHER" id="PTHR10223">
    <property type="entry name" value="26S PROTEASOME NON-ATPASE REGULATORY SUBUNIT 4"/>
    <property type="match status" value="1"/>
</dbReference>
<dbReference type="PROSITE" id="PS50234">
    <property type="entry name" value="VWFA"/>
    <property type="match status" value="1"/>
</dbReference>
<evidence type="ECO:0000256" key="3">
    <source>
        <dbReference type="ARBA" id="ARBA00022942"/>
    </source>
</evidence>
<dbReference type="EMBL" id="CAUYUE010000003">
    <property type="protein sequence ID" value="CAK0755276.1"/>
    <property type="molecule type" value="Genomic_DNA"/>
</dbReference>
<feature type="domain" description="VWFA" evidence="7">
    <location>
        <begin position="3"/>
        <end position="185"/>
    </location>
</feature>
<dbReference type="PANTHER" id="PTHR10223:SF0">
    <property type="entry name" value="26S PROTEASOME NON-ATPASE REGULATORY SUBUNIT 4"/>
    <property type="match status" value="1"/>
</dbReference>
<dbReference type="SUPFAM" id="SSF53300">
    <property type="entry name" value="vWA-like"/>
    <property type="match status" value="1"/>
</dbReference>
<dbReference type="CDD" id="cd22297">
    <property type="entry name" value="PSMD4_RAZUL"/>
    <property type="match status" value="1"/>
</dbReference>
<dbReference type="PROSITE" id="PS50330">
    <property type="entry name" value="UIM"/>
    <property type="match status" value="2"/>
</dbReference>
<dbReference type="Proteomes" id="UP001314263">
    <property type="component" value="Unassembled WGS sequence"/>
</dbReference>
<dbReference type="SMART" id="SM00327">
    <property type="entry name" value="VWA"/>
    <property type="match status" value="1"/>
</dbReference>
<comment type="caution">
    <text evidence="8">The sequence shown here is derived from an EMBL/GenBank/DDBJ whole genome shotgun (WGS) entry which is preliminary data.</text>
</comment>
<dbReference type="Gene3D" id="6.10.140.100">
    <property type="match status" value="1"/>
</dbReference>
<dbReference type="SMART" id="SM00726">
    <property type="entry name" value="UIM"/>
    <property type="match status" value="3"/>
</dbReference>
<evidence type="ECO:0000313" key="8">
    <source>
        <dbReference type="EMBL" id="CAK0755276.1"/>
    </source>
</evidence>
<feature type="region of interest" description="Disordered" evidence="6">
    <location>
        <begin position="366"/>
        <end position="408"/>
    </location>
</feature>
<dbReference type="Pfam" id="PF02809">
    <property type="entry name" value="UIM"/>
    <property type="match status" value="3"/>
</dbReference>
<dbReference type="InterPro" id="IPR027040">
    <property type="entry name" value="PSMD4"/>
</dbReference>
<dbReference type="InterPro" id="IPR003903">
    <property type="entry name" value="UIM_dom"/>
</dbReference>
<dbReference type="InterPro" id="IPR049590">
    <property type="entry name" value="PSMD4_RAZUL-like"/>
</dbReference>
<evidence type="ECO:0000256" key="5">
    <source>
        <dbReference type="ARBA" id="ARBA00071116"/>
    </source>
</evidence>
<feature type="region of interest" description="Disordered" evidence="6">
    <location>
        <begin position="230"/>
        <end position="271"/>
    </location>
</feature>
<keyword evidence="2" id="KW-0677">Repeat</keyword>
<dbReference type="AlphaFoldDB" id="A0AAV1HYK9"/>
<dbReference type="GO" id="GO:0005634">
    <property type="term" value="C:nucleus"/>
    <property type="evidence" value="ECO:0007669"/>
    <property type="project" value="TreeGrafter"/>
</dbReference>
<feature type="compositionally biased region" description="Low complexity" evidence="6">
    <location>
        <begin position="295"/>
        <end position="319"/>
    </location>
</feature>
<evidence type="ECO:0000256" key="4">
    <source>
        <dbReference type="ARBA" id="ARBA00044341"/>
    </source>
</evidence>